<feature type="domain" description="Helicase C-terminal" evidence="3">
    <location>
        <begin position="1232"/>
        <end position="1378"/>
    </location>
</feature>
<evidence type="ECO:0000313" key="5">
    <source>
        <dbReference type="Proteomes" id="UP000007347"/>
    </source>
</evidence>
<keyword evidence="1 4" id="KW-0378">Hydrolase</keyword>
<dbReference type="PROSITE" id="PS51192">
    <property type="entry name" value="HELICASE_ATP_BIND_1"/>
    <property type="match status" value="1"/>
</dbReference>
<keyword evidence="4" id="KW-0067">ATP-binding</keyword>
<dbReference type="PROSITE" id="PS51194">
    <property type="entry name" value="HELICASE_CTER"/>
    <property type="match status" value="1"/>
</dbReference>
<keyword evidence="4" id="KW-0547">Nucleotide-binding</keyword>
<dbReference type="InterPro" id="IPR014001">
    <property type="entry name" value="Helicase_ATP-bd"/>
</dbReference>
<dbReference type="Gene3D" id="3.40.50.300">
    <property type="entry name" value="P-loop containing nucleotide triphosphate hydrolases"/>
    <property type="match status" value="1"/>
</dbReference>
<dbReference type="Pfam" id="PF00271">
    <property type="entry name" value="Helicase_C"/>
    <property type="match status" value="1"/>
</dbReference>
<proteinExistence type="predicted"/>
<dbReference type="SMART" id="SM00490">
    <property type="entry name" value="HELICc"/>
    <property type="match status" value="1"/>
</dbReference>
<protein>
    <submittedName>
        <fullName evidence="4">Predicted uncharacterized ATP-dependent helicase</fullName>
        <ecNumber evidence="4">3.6.1.-</ecNumber>
    </submittedName>
</protein>
<evidence type="ECO:0000259" key="2">
    <source>
        <dbReference type="PROSITE" id="PS51192"/>
    </source>
</evidence>
<keyword evidence="4" id="KW-0347">Helicase</keyword>
<keyword evidence="5" id="KW-1185">Reference proteome</keyword>
<evidence type="ECO:0000259" key="3">
    <source>
        <dbReference type="PROSITE" id="PS51194"/>
    </source>
</evidence>
<dbReference type="GO" id="GO:0016787">
    <property type="term" value="F:hydrolase activity"/>
    <property type="evidence" value="ECO:0007669"/>
    <property type="project" value="UniProtKB-KW"/>
</dbReference>
<dbReference type="CDD" id="cd18012">
    <property type="entry name" value="DEXQc_arch_SWI2_SNF2"/>
    <property type="match status" value="1"/>
</dbReference>
<dbReference type="SUPFAM" id="SSF52540">
    <property type="entry name" value="P-loop containing nucleoside triphosphate hydrolases"/>
    <property type="match status" value="2"/>
</dbReference>
<dbReference type="EMBL" id="FO203503">
    <property type="protein sequence ID" value="CCK81896.1"/>
    <property type="molecule type" value="Genomic_DNA"/>
</dbReference>
<accession>K0NK42</accession>
<sequence length="1392" mass="156738">MIMKNKNENNELVMAYRLLPPVLKIMVRILAVQVFEFRQKDMIYCLNAMEFTDEDSKPFVQKNIQPLVKELEIQGLIIKKPKGLTCSGSVWSQAFQDVVMAGEFKEIAFAVLDAVPFERTHAGFLFRNINEAYRAILIAVYGGEDCLDMYKVYASIRYYLPMAFREHVPFLTLFNRPFTPWMLDVLAPAMRMVVLEYLLKEAEPILEPVEVALDYYVEFLSKSSGLEENYNAMVCLLLSGKIKDHQKLVSRFKKSPSRSAHLAWALMLCNKNDEALTQFKAALVSLKKETRKRKIFLPGYEGLFFLFALLKSEKSEDHEAALTYIDMASGDTTLCLPVMEAMRSLFQERLGLVSVLQDSLESSVAVEHLVVSFLSILVMSWIDKKKAESYIFQLENIQKKTMAAGLLWMEAEVCALLASLGHDAKHNIERSKKNHKLCGTHTLATLVKPIPKWEKTLKSLIHIGQASGPKPEPGTDKRNQRLIWILGCSETYNTCYITPRLQKLSKNGTWTKGRAVALKNLYNNYHTMEGLTDQDRRVCSTIIEEFYRTGYGYYHQVEYGFDEEKALPLLVGHPLLFLGDSLESPVELVMGDPEVRFRIDKGKINIAMHPMPDSNDSTALVVRETPSRFKLVRFSSEQLQIADLLGENGLKLPEKAQDMASQVIGSLSSLVTVNSDLAGAGSEHVREIKADPIPHVHVMPWQDGIKIELLVRPFIDKGSYFKPGRGGINVFAEIKGEKLQAVRDLSREKQLSQAVIEQCSTLEHLEEVGGQWLVADPEEALELLLDLKNCDDKIVMEWPQGEKMQVRSQVSFNDFKLNIKKDREWFKATGTLKIDENLSLDLVKLMSLLDKPSGRFVAMDDGTFLSLTHSLKERLEELKAYSTPHGKGLRFAPLAVHAIEEFTDQAGSLKSDKAWKIHCEKLKEIVTPDVPGTLQARLRDYQVTGFNWLAQLAHWNVGACLADDMGLGKTVQALAAILLHAGDGPGLVVAPLSVMANWQEECRNFAPTLNPLVFGPGDRQNFLDGLGPFDLVISSYGLLQVEAEKLAGVDWQSIVLDEAQAIKNMKTKRSKAAMALNSRFKMITTGTPVENHLDELWTLFNFLNPGLLGTFNRFKNSFAVPIERDQDKDASRRLKKLIRPFILRRLKTDVLKELPEKTEITLQVEMSQEEAVLYEAQRIKAIANIENADDKPGQKHLRILAELMKLRQICCNPALVLPDAGIDSSKLRVFGDIVAELLENNHKALVFSQFVGHLTILRKFLDAKNIAYQYLDGSTAVKTRQERIKAFQNGSGDLFLISLKAGGFGLNLTAADYVIHMDPWWNPAVEDQASDRAHRIGQVRPVTVYRLVVKDSIEERIISLHKEKRDLAESLLAGSDMAGKISAADLLSLLKG</sequence>
<dbReference type="Proteomes" id="UP000007347">
    <property type="component" value="Chromosome"/>
</dbReference>
<dbReference type="KEGG" id="dto:TOL2_C37390"/>
<reference evidence="4 5" key="1">
    <citation type="journal article" date="2013" name="Environ. Microbiol.">
        <title>Complete genome, catabolic sub-proteomes and key-metabolites of Desulfobacula toluolica Tol2, a marine, aromatic compound-degrading, sulfate-reducing bacterium.</title>
        <authorList>
            <person name="Wohlbrand L."/>
            <person name="Jacob J.H."/>
            <person name="Kube M."/>
            <person name="Mussmann M."/>
            <person name="Jarling R."/>
            <person name="Beck A."/>
            <person name="Amann R."/>
            <person name="Wilkes H."/>
            <person name="Reinhardt R."/>
            <person name="Rabus R."/>
        </authorList>
    </citation>
    <scope>NUCLEOTIDE SEQUENCE [LARGE SCALE GENOMIC DNA]</scope>
    <source>
        <strain evidence="5">DSM 7467 / Tol2</strain>
    </source>
</reference>
<dbReference type="InterPro" id="IPR038718">
    <property type="entry name" value="SNF2-like_sf"/>
</dbReference>
<dbReference type="CDD" id="cd18793">
    <property type="entry name" value="SF2_C_SNF"/>
    <property type="match status" value="1"/>
</dbReference>
<dbReference type="Pfam" id="PF00176">
    <property type="entry name" value="SNF2-rel_dom"/>
    <property type="match status" value="1"/>
</dbReference>
<name>K0NK42_DESTT</name>
<dbReference type="InterPro" id="IPR000330">
    <property type="entry name" value="SNF2_N"/>
</dbReference>
<dbReference type="PANTHER" id="PTHR10799">
    <property type="entry name" value="SNF2/RAD54 HELICASE FAMILY"/>
    <property type="match status" value="1"/>
</dbReference>
<gene>
    <name evidence="4" type="ordered locus">TOL2_C37390</name>
</gene>
<dbReference type="InterPro" id="IPR049730">
    <property type="entry name" value="SNF2/RAD54-like_C"/>
</dbReference>
<feature type="domain" description="Helicase ATP-binding" evidence="2">
    <location>
        <begin position="950"/>
        <end position="1106"/>
    </location>
</feature>
<dbReference type="PATRIC" id="fig|651182.5.peg.4399"/>
<organism evidence="4 5">
    <name type="scientific">Desulfobacula toluolica (strain DSM 7467 / Tol2)</name>
    <dbReference type="NCBI Taxonomy" id="651182"/>
    <lineage>
        <taxon>Bacteria</taxon>
        <taxon>Pseudomonadati</taxon>
        <taxon>Thermodesulfobacteriota</taxon>
        <taxon>Desulfobacteria</taxon>
        <taxon>Desulfobacterales</taxon>
        <taxon>Desulfobacteraceae</taxon>
        <taxon>Desulfobacula</taxon>
    </lineage>
</organism>
<dbReference type="HOGENOM" id="CLU_000315_21_7_7"/>
<evidence type="ECO:0000256" key="1">
    <source>
        <dbReference type="ARBA" id="ARBA00022801"/>
    </source>
</evidence>
<dbReference type="Gene3D" id="3.40.50.10810">
    <property type="entry name" value="Tandem AAA-ATPase domain"/>
    <property type="match status" value="1"/>
</dbReference>
<dbReference type="GO" id="GO:0005524">
    <property type="term" value="F:ATP binding"/>
    <property type="evidence" value="ECO:0007669"/>
    <property type="project" value="InterPro"/>
</dbReference>
<dbReference type="SMART" id="SM00487">
    <property type="entry name" value="DEXDc"/>
    <property type="match status" value="1"/>
</dbReference>
<evidence type="ECO:0000313" key="4">
    <source>
        <dbReference type="EMBL" id="CCK81896.1"/>
    </source>
</evidence>
<dbReference type="STRING" id="651182.TOL2_C37390"/>
<dbReference type="GO" id="GO:0004386">
    <property type="term" value="F:helicase activity"/>
    <property type="evidence" value="ECO:0007669"/>
    <property type="project" value="UniProtKB-KW"/>
</dbReference>
<dbReference type="InterPro" id="IPR027417">
    <property type="entry name" value="P-loop_NTPase"/>
</dbReference>
<dbReference type="InterPro" id="IPR001650">
    <property type="entry name" value="Helicase_C-like"/>
</dbReference>
<dbReference type="EC" id="3.6.1.-" evidence="4"/>